<protein>
    <submittedName>
        <fullName evidence="1">Uncharacterized protein</fullName>
    </submittedName>
</protein>
<reference evidence="1 2" key="1">
    <citation type="journal article" date="2002" name="Genome Res.">
        <title>The genome of Methanosarcina acetivorans reveals extensive metabolic and physiological diversity.</title>
        <authorList>
            <person name="Galagan J.E."/>
            <person name="Nusbaum C."/>
            <person name="Roy A."/>
            <person name="Endrizzi M.G."/>
            <person name="Macdonald P."/>
            <person name="FitzHugh W."/>
            <person name="Calvo S."/>
            <person name="Engels R."/>
            <person name="Smirnov S."/>
            <person name="Atnoor D."/>
            <person name="Brown A."/>
            <person name="Allen N."/>
            <person name="Naylor J."/>
            <person name="Stange-Thomann N."/>
            <person name="DeArellano K."/>
            <person name="Johnson R."/>
            <person name="Linton L."/>
            <person name="McEwan P."/>
            <person name="McKernan K."/>
            <person name="Talamas J."/>
            <person name="Tirrell A."/>
            <person name="Ye W."/>
            <person name="Zimmer A."/>
            <person name="Barber R.D."/>
            <person name="Cann I."/>
            <person name="Graham D.E."/>
            <person name="Grahame D.A."/>
            <person name="Guss A."/>
            <person name="Hedderich R."/>
            <person name="Ingram-Smith C."/>
            <person name="Kuettner C.H."/>
            <person name="Krzycki J.A."/>
            <person name="Leigh J.A."/>
            <person name="Li W."/>
            <person name="Liu J."/>
            <person name="Mukhopadhyay B."/>
            <person name="Reeve J.N."/>
            <person name="Smith K."/>
            <person name="Springer T.A."/>
            <person name="Umayam L.A."/>
            <person name="White O."/>
            <person name="White R.H."/>
            <person name="de Macario E.C."/>
            <person name="Ferry J.G."/>
            <person name="Jarrell K.F."/>
            <person name="Jing H."/>
            <person name="Macario A.J.L."/>
            <person name="Paulsen I."/>
            <person name="Pritchett M."/>
            <person name="Sowers K.R."/>
            <person name="Swanson R.V."/>
            <person name="Zinder S.H."/>
            <person name="Lander E."/>
            <person name="Metcalf W.W."/>
            <person name="Birren B."/>
        </authorList>
    </citation>
    <scope>NUCLEOTIDE SEQUENCE [LARGE SCALE GENOMIC DNA]</scope>
    <source>
        <strain evidence="2">ATCC 35395 / DSM 2834 / JCM 12185 / C2A</strain>
    </source>
</reference>
<evidence type="ECO:0000313" key="1">
    <source>
        <dbReference type="EMBL" id="AAM05251.1"/>
    </source>
</evidence>
<dbReference type="AlphaFoldDB" id="Q8TPR0"/>
<dbReference type="InParanoid" id="Q8TPR0"/>
<gene>
    <name evidence="1" type="ordered locus">MA_1846</name>
</gene>
<dbReference type="GeneID" id="1473735"/>
<dbReference type="KEGG" id="mac:MA_1846"/>
<accession>Q8TPR0</accession>
<dbReference type="Proteomes" id="UP000002487">
    <property type="component" value="Chromosome"/>
</dbReference>
<proteinExistence type="predicted"/>
<keyword evidence="2" id="KW-1185">Reference proteome</keyword>
<dbReference type="EnsemblBacteria" id="AAM05251">
    <property type="protein sequence ID" value="AAM05251"/>
    <property type="gene ID" value="MA_1846"/>
</dbReference>
<dbReference type="EMBL" id="AE010299">
    <property type="protein sequence ID" value="AAM05251.1"/>
    <property type="molecule type" value="Genomic_DNA"/>
</dbReference>
<dbReference type="RefSeq" id="WP_011021847.1">
    <property type="nucleotide sequence ID" value="NC_003552.1"/>
</dbReference>
<name>Q8TPR0_METAC</name>
<sequence length="67" mass="7541">MQLVNARPLNFAEPAPALTGKLKSRLESDRMKTGLVFPSAWDRVLPENWKPVKSISAKNPKLLLKNQ</sequence>
<evidence type="ECO:0000313" key="2">
    <source>
        <dbReference type="Proteomes" id="UP000002487"/>
    </source>
</evidence>
<dbReference type="HOGENOM" id="CLU_2802175_0_0_2"/>
<organism evidence="1 2">
    <name type="scientific">Methanosarcina acetivorans (strain ATCC 35395 / DSM 2834 / JCM 12185 / C2A)</name>
    <dbReference type="NCBI Taxonomy" id="188937"/>
    <lineage>
        <taxon>Archaea</taxon>
        <taxon>Methanobacteriati</taxon>
        <taxon>Methanobacteriota</taxon>
        <taxon>Stenosarchaea group</taxon>
        <taxon>Methanomicrobia</taxon>
        <taxon>Methanosarcinales</taxon>
        <taxon>Methanosarcinaceae</taxon>
        <taxon>Methanosarcina</taxon>
    </lineage>
</organism>